<comment type="caution">
    <text evidence="9">The sequence shown here is derived from an EMBL/GenBank/DDBJ whole genome shotgun (WGS) entry which is preliminary data.</text>
</comment>
<dbReference type="GO" id="GO:0000122">
    <property type="term" value="P:negative regulation of transcription by RNA polymerase II"/>
    <property type="evidence" value="ECO:0007669"/>
    <property type="project" value="TreeGrafter"/>
</dbReference>
<evidence type="ECO:0000256" key="3">
    <source>
        <dbReference type="ARBA" id="ARBA00022771"/>
    </source>
</evidence>
<keyword evidence="5" id="KW-0539">Nucleus</keyword>
<feature type="region of interest" description="Disordered" evidence="7">
    <location>
        <begin position="98"/>
        <end position="118"/>
    </location>
</feature>
<reference evidence="9" key="1">
    <citation type="journal article" date="2023" name="G3 (Bethesda)">
        <title>Whole genome assembly and annotation of the endangered Caribbean coral Acropora cervicornis.</title>
        <authorList>
            <person name="Selwyn J.D."/>
            <person name="Vollmer S.V."/>
        </authorList>
    </citation>
    <scope>NUCLEOTIDE SEQUENCE</scope>
    <source>
        <strain evidence="9">K2</strain>
    </source>
</reference>
<evidence type="ECO:0000256" key="2">
    <source>
        <dbReference type="ARBA" id="ARBA00022723"/>
    </source>
</evidence>
<dbReference type="PANTHER" id="PTHR10825:SF29">
    <property type="entry name" value="POLYCOMB GROUP RING FINGER PROTEIN 1"/>
    <property type="match status" value="1"/>
</dbReference>
<evidence type="ECO:0000313" key="10">
    <source>
        <dbReference type="Proteomes" id="UP001249851"/>
    </source>
</evidence>
<evidence type="ECO:0000256" key="7">
    <source>
        <dbReference type="SAM" id="MobiDB-lite"/>
    </source>
</evidence>
<comment type="subcellular location">
    <subcellularLocation>
        <location evidence="1">Nucleus</location>
    </subcellularLocation>
</comment>
<evidence type="ECO:0000313" key="9">
    <source>
        <dbReference type="EMBL" id="KAK2562051.1"/>
    </source>
</evidence>
<dbReference type="PROSITE" id="PS50089">
    <property type="entry name" value="ZF_RING_2"/>
    <property type="match status" value="1"/>
</dbReference>
<keyword evidence="2" id="KW-0479">Metal-binding</keyword>
<organism evidence="9 10">
    <name type="scientific">Acropora cervicornis</name>
    <name type="common">Staghorn coral</name>
    <dbReference type="NCBI Taxonomy" id="6130"/>
    <lineage>
        <taxon>Eukaryota</taxon>
        <taxon>Metazoa</taxon>
        <taxon>Cnidaria</taxon>
        <taxon>Anthozoa</taxon>
        <taxon>Hexacorallia</taxon>
        <taxon>Scleractinia</taxon>
        <taxon>Astrocoeniina</taxon>
        <taxon>Acroporidae</taxon>
        <taxon>Acropora</taxon>
    </lineage>
</organism>
<accession>A0AAD9V5K0</accession>
<feature type="domain" description="RING-type" evidence="8">
    <location>
        <begin position="17"/>
        <end position="56"/>
    </location>
</feature>
<keyword evidence="4" id="KW-0862">Zinc</keyword>
<dbReference type="GO" id="GO:0008270">
    <property type="term" value="F:zinc ion binding"/>
    <property type="evidence" value="ECO:0007669"/>
    <property type="project" value="UniProtKB-KW"/>
</dbReference>
<sequence length="425" mass="47925">MSLRTMQLNDLNPHILCVLCGGYLVDATTIVECLHSFCRSCIVKYLQTSYNCPVCDVEVHKTKPLLHIRPDRTLQDIVFKIVPGIYHEEVNRRKEFDANQQEECEQAPGDSASTGHKDEKGKEILPFADPVCITLEYFRKTRNRMEKEIFPIRYLRCSSLVTVSVLKKFVITKFAIPETHITEIIRSDEILDGNLTMKEVCRIYGLYSKPFVDLQYVFLEKNETATPVEKPKIVEVKRKRIKKRKEGGNLLKKCPSANAYCQHGNEDSKESKLPSSQKSESDRDAETAPVQARLFEKVRKENLVPSDMDRCAAMNRDELVPTQMPSLPEHTGSVFEKNDFSPCTNMSWEATANEKEDTCPRNSVANKIGSSLITTPTVNGFTHARSSNAGNASNVLNHAKDMCLNHIPGEFEASGIHPGLLVETS</sequence>
<name>A0AAD9V5K0_ACRCE</name>
<dbReference type="Pfam" id="PF13923">
    <property type="entry name" value="zf-C3HC4_2"/>
    <property type="match status" value="1"/>
</dbReference>
<dbReference type="AlphaFoldDB" id="A0AAD9V5K0"/>
<dbReference type="Gene3D" id="3.30.40.10">
    <property type="entry name" value="Zinc/RING finger domain, C3HC4 (zinc finger)"/>
    <property type="match status" value="1"/>
</dbReference>
<keyword evidence="10" id="KW-1185">Reference proteome</keyword>
<evidence type="ECO:0000259" key="8">
    <source>
        <dbReference type="PROSITE" id="PS50089"/>
    </source>
</evidence>
<evidence type="ECO:0000256" key="5">
    <source>
        <dbReference type="ARBA" id="ARBA00023242"/>
    </source>
</evidence>
<proteinExistence type="predicted"/>
<dbReference type="FunFam" id="3.30.40.10:FF:000122">
    <property type="entry name" value="polycomb group RING finger protein 1"/>
    <property type="match status" value="1"/>
</dbReference>
<dbReference type="SUPFAM" id="SSF57850">
    <property type="entry name" value="RING/U-box"/>
    <property type="match status" value="1"/>
</dbReference>
<gene>
    <name evidence="9" type="ORF">P5673_014790</name>
</gene>
<dbReference type="InterPro" id="IPR001841">
    <property type="entry name" value="Znf_RING"/>
</dbReference>
<dbReference type="InterPro" id="IPR017907">
    <property type="entry name" value="Znf_RING_CS"/>
</dbReference>
<dbReference type="InterPro" id="IPR032443">
    <property type="entry name" value="RAWUL"/>
</dbReference>
<dbReference type="PROSITE" id="PS00518">
    <property type="entry name" value="ZF_RING_1"/>
    <property type="match status" value="1"/>
</dbReference>
<dbReference type="Proteomes" id="UP001249851">
    <property type="component" value="Unassembled WGS sequence"/>
</dbReference>
<dbReference type="InterPro" id="IPR013083">
    <property type="entry name" value="Znf_RING/FYVE/PHD"/>
</dbReference>
<dbReference type="Pfam" id="PF16207">
    <property type="entry name" value="RAWUL"/>
    <property type="match status" value="1"/>
</dbReference>
<dbReference type="EMBL" id="JARQWQ010000030">
    <property type="protein sequence ID" value="KAK2562051.1"/>
    <property type="molecule type" value="Genomic_DNA"/>
</dbReference>
<feature type="region of interest" description="Disordered" evidence="7">
    <location>
        <begin position="261"/>
        <end position="290"/>
    </location>
</feature>
<evidence type="ECO:0000256" key="4">
    <source>
        <dbReference type="ARBA" id="ARBA00022833"/>
    </source>
</evidence>
<reference evidence="9" key="2">
    <citation type="journal article" date="2023" name="Science">
        <title>Genomic signatures of disease resistance in endangered staghorn corals.</title>
        <authorList>
            <person name="Vollmer S.V."/>
            <person name="Selwyn J.D."/>
            <person name="Despard B.A."/>
            <person name="Roesel C.L."/>
        </authorList>
    </citation>
    <scope>NUCLEOTIDE SEQUENCE</scope>
    <source>
        <strain evidence="9">K2</strain>
    </source>
</reference>
<dbReference type="GO" id="GO:0035102">
    <property type="term" value="C:PRC1 complex"/>
    <property type="evidence" value="ECO:0007669"/>
    <property type="project" value="TreeGrafter"/>
</dbReference>
<dbReference type="SMART" id="SM00184">
    <property type="entry name" value="RING"/>
    <property type="match status" value="1"/>
</dbReference>
<evidence type="ECO:0000256" key="1">
    <source>
        <dbReference type="ARBA" id="ARBA00004123"/>
    </source>
</evidence>
<dbReference type="Gene3D" id="3.10.20.90">
    <property type="entry name" value="Phosphatidylinositol 3-kinase Catalytic Subunit, Chain A, domain 1"/>
    <property type="match status" value="1"/>
</dbReference>
<dbReference type="GO" id="GO:1990841">
    <property type="term" value="F:promoter-specific chromatin binding"/>
    <property type="evidence" value="ECO:0007669"/>
    <property type="project" value="TreeGrafter"/>
</dbReference>
<protein>
    <submittedName>
        <fullName evidence="9">Polycomb complex protein BMI-1-A</fullName>
    </submittedName>
</protein>
<dbReference type="PANTHER" id="PTHR10825">
    <property type="entry name" value="RING FINGER DOMAIN-CONTAINING, POLYCOMB GROUP COMPONENT"/>
    <property type="match status" value="1"/>
</dbReference>
<evidence type="ECO:0000256" key="6">
    <source>
        <dbReference type="PROSITE-ProRule" id="PRU00175"/>
    </source>
</evidence>
<keyword evidence="3 6" id="KW-0863">Zinc-finger</keyword>